<evidence type="ECO:0000313" key="3">
    <source>
        <dbReference type="Proteomes" id="UP000186922"/>
    </source>
</evidence>
<gene>
    <name evidence="2" type="primary">RvY_18247-1</name>
    <name evidence="2" type="synonym">RvY_18247.1</name>
    <name evidence="2" type="ORF">RvY_18247</name>
</gene>
<dbReference type="AlphaFoldDB" id="A0A1D1W562"/>
<keyword evidence="1" id="KW-0472">Membrane</keyword>
<feature type="transmembrane region" description="Helical" evidence="1">
    <location>
        <begin position="16"/>
        <end position="36"/>
    </location>
</feature>
<reference evidence="2 3" key="1">
    <citation type="journal article" date="2016" name="Nat. Commun.">
        <title>Extremotolerant tardigrade genome and improved radiotolerance of human cultured cells by tardigrade-unique protein.</title>
        <authorList>
            <person name="Hashimoto T."/>
            <person name="Horikawa D.D."/>
            <person name="Saito Y."/>
            <person name="Kuwahara H."/>
            <person name="Kozuka-Hata H."/>
            <person name="Shin-I T."/>
            <person name="Minakuchi Y."/>
            <person name="Ohishi K."/>
            <person name="Motoyama A."/>
            <person name="Aizu T."/>
            <person name="Enomoto A."/>
            <person name="Kondo K."/>
            <person name="Tanaka S."/>
            <person name="Hara Y."/>
            <person name="Koshikawa S."/>
            <person name="Sagara H."/>
            <person name="Miura T."/>
            <person name="Yokobori S."/>
            <person name="Miyagawa K."/>
            <person name="Suzuki Y."/>
            <person name="Kubo T."/>
            <person name="Oyama M."/>
            <person name="Kohara Y."/>
            <person name="Fujiyama A."/>
            <person name="Arakawa K."/>
            <person name="Katayama T."/>
            <person name="Toyoda A."/>
            <person name="Kunieda T."/>
        </authorList>
    </citation>
    <scope>NUCLEOTIDE SEQUENCE [LARGE SCALE GENOMIC DNA]</scope>
    <source>
        <strain evidence="2 3">YOKOZUNA-1</strain>
    </source>
</reference>
<dbReference type="EMBL" id="BDGG01000018">
    <property type="protein sequence ID" value="GAV08581.1"/>
    <property type="molecule type" value="Genomic_DNA"/>
</dbReference>
<proteinExistence type="predicted"/>
<feature type="transmembrane region" description="Helical" evidence="1">
    <location>
        <begin position="56"/>
        <end position="74"/>
    </location>
</feature>
<accession>A0A1D1W562</accession>
<feature type="transmembrane region" description="Helical" evidence="1">
    <location>
        <begin position="86"/>
        <end position="106"/>
    </location>
</feature>
<keyword evidence="1" id="KW-0812">Transmembrane</keyword>
<organism evidence="2 3">
    <name type="scientific">Ramazzottius varieornatus</name>
    <name type="common">Water bear</name>
    <name type="synonym">Tardigrade</name>
    <dbReference type="NCBI Taxonomy" id="947166"/>
    <lineage>
        <taxon>Eukaryota</taxon>
        <taxon>Metazoa</taxon>
        <taxon>Ecdysozoa</taxon>
        <taxon>Tardigrada</taxon>
        <taxon>Eutardigrada</taxon>
        <taxon>Parachela</taxon>
        <taxon>Hypsibioidea</taxon>
        <taxon>Ramazzottiidae</taxon>
        <taxon>Ramazzottius</taxon>
    </lineage>
</organism>
<evidence type="ECO:0000313" key="2">
    <source>
        <dbReference type="EMBL" id="GAV08581.1"/>
    </source>
</evidence>
<feature type="transmembrane region" description="Helical" evidence="1">
    <location>
        <begin position="127"/>
        <end position="147"/>
    </location>
</feature>
<evidence type="ECO:0000256" key="1">
    <source>
        <dbReference type="SAM" id="Phobius"/>
    </source>
</evidence>
<protein>
    <submittedName>
        <fullName evidence="2">Uncharacterized protein</fullName>
    </submittedName>
</protein>
<comment type="caution">
    <text evidence="2">The sequence shown here is derived from an EMBL/GenBank/DDBJ whole genome shotgun (WGS) entry which is preliminary data.</text>
</comment>
<dbReference type="Proteomes" id="UP000186922">
    <property type="component" value="Unassembled WGS sequence"/>
</dbReference>
<name>A0A1D1W562_RAMVA</name>
<sequence>MAFCVFVLTESGRNKLGRVAAILNLVLVMLGEYLPLPKTSHLDEGAETLIVRTCRLTGLTIVGLSLFIRARIQTKLHLLDNYSGDAFVYFLAVTGVMIALVHAVGVKICLDLGFHASRYRWESLTRLFGLIVLVISVIAFSAVIVVFTHQLTMKKYFQVQIKIKTTLSLDTE</sequence>
<keyword evidence="1" id="KW-1133">Transmembrane helix</keyword>
<keyword evidence="3" id="KW-1185">Reference proteome</keyword>